<dbReference type="PANTHER" id="PTHR33387">
    <property type="entry name" value="RMLC-LIKE JELLY ROLL FOLD PROTEIN"/>
    <property type="match status" value="1"/>
</dbReference>
<comment type="caution">
    <text evidence="2">The sequence shown here is derived from an EMBL/GenBank/DDBJ whole genome shotgun (WGS) entry which is preliminary data.</text>
</comment>
<dbReference type="EMBL" id="APNK01000039">
    <property type="protein sequence ID" value="KEZ76104.1"/>
    <property type="molecule type" value="Genomic_DNA"/>
</dbReference>
<dbReference type="AlphaFoldDB" id="A0A084IHC0"/>
<dbReference type="SUPFAM" id="SSF51182">
    <property type="entry name" value="RmlC-like cupins"/>
    <property type="match status" value="1"/>
</dbReference>
<feature type="domain" description="DUF985" evidence="1">
    <location>
        <begin position="5"/>
        <end position="144"/>
    </location>
</feature>
<dbReference type="OrthoDB" id="9798288at2"/>
<sequence>MTADDIIQRLCLQPHPEGGYYRQTYQAADTLASTGLPDRYDGPRAAATAIYFLLRDAEVSHLHRLKSDEVWHFYTGDPLIVHVITPEGQHIEQMLGHDLVAGQAPQFVVPQGAWFGAEMAGSQGFALVGNTVAPGFDFDDFELADAAERIADWPQHADLIRRLT</sequence>
<gene>
    <name evidence="2" type="ORF">C41B8_16559</name>
</gene>
<keyword evidence="3" id="KW-1185">Reference proteome</keyword>
<dbReference type="Pfam" id="PF06172">
    <property type="entry name" value="Cupin_5"/>
    <property type="match status" value="1"/>
</dbReference>
<proteinExistence type="predicted"/>
<dbReference type="STRING" id="1304275.C41B8_16559"/>
<dbReference type="InterPro" id="IPR011051">
    <property type="entry name" value="RmlC_Cupin_sf"/>
</dbReference>
<dbReference type="InterPro" id="IPR014710">
    <property type="entry name" value="RmlC-like_jellyroll"/>
</dbReference>
<dbReference type="eggNOG" id="COG3542">
    <property type="taxonomic scope" value="Bacteria"/>
</dbReference>
<reference evidence="2 3" key="1">
    <citation type="submission" date="2013-03" db="EMBL/GenBank/DDBJ databases">
        <title>Salinisphaera hydrothermalis C41B8 Genome Sequencing.</title>
        <authorList>
            <person name="Li C."/>
            <person name="Lai Q."/>
            <person name="Shao Z."/>
        </authorList>
    </citation>
    <scope>NUCLEOTIDE SEQUENCE [LARGE SCALE GENOMIC DNA]</scope>
    <source>
        <strain evidence="2 3">C41B8</strain>
    </source>
</reference>
<evidence type="ECO:0000313" key="2">
    <source>
        <dbReference type="EMBL" id="KEZ76104.1"/>
    </source>
</evidence>
<dbReference type="InterPro" id="IPR039935">
    <property type="entry name" value="YML079W-like"/>
</dbReference>
<dbReference type="InterPro" id="IPR009327">
    <property type="entry name" value="Cupin_DUF985"/>
</dbReference>
<evidence type="ECO:0000259" key="1">
    <source>
        <dbReference type="Pfam" id="PF06172"/>
    </source>
</evidence>
<dbReference type="Proteomes" id="UP000028302">
    <property type="component" value="Unassembled WGS sequence"/>
</dbReference>
<accession>A0A084IHC0</accession>
<dbReference type="Gene3D" id="2.60.120.10">
    <property type="entry name" value="Jelly Rolls"/>
    <property type="match status" value="1"/>
</dbReference>
<dbReference type="PANTHER" id="PTHR33387:SF3">
    <property type="entry name" value="DUF985 DOMAIN-CONTAINING PROTEIN"/>
    <property type="match status" value="1"/>
</dbReference>
<evidence type="ECO:0000313" key="3">
    <source>
        <dbReference type="Proteomes" id="UP000028302"/>
    </source>
</evidence>
<name>A0A084IHC0_SALHC</name>
<dbReference type="RefSeq" id="WP_037340798.1">
    <property type="nucleotide sequence ID" value="NZ_APNK01000039.1"/>
</dbReference>
<dbReference type="PATRIC" id="fig|1304275.5.peg.3390"/>
<organism evidence="2 3">
    <name type="scientific">Salinisphaera hydrothermalis (strain C41B8)</name>
    <dbReference type="NCBI Taxonomy" id="1304275"/>
    <lineage>
        <taxon>Bacteria</taxon>
        <taxon>Pseudomonadati</taxon>
        <taxon>Pseudomonadota</taxon>
        <taxon>Gammaproteobacteria</taxon>
        <taxon>Salinisphaerales</taxon>
        <taxon>Salinisphaeraceae</taxon>
        <taxon>Salinisphaera</taxon>
    </lineage>
</organism>
<dbReference type="CDD" id="cd06121">
    <property type="entry name" value="cupin_YML079wp"/>
    <property type="match status" value="1"/>
</dbReference>
<protein>
    <recommendedName>
        <fullName evidence="1">DUF985 domain-containing protein</fullName>
    </recommendedName>
</protein>